<evidence type="ECO:0000313" key="8">
    <source>
        <dbReference type="EMBL" id="OYQ46753.1"/>
    </source>
</evidence>
<dbReference type="PANTHER" id="PTHR40077">
    <property type="entry name" value="MEMBRANE PROTEIN-RELATED"/>
    <property type="match status" value="1"/>
</dbReference>
<evidence type="ECO:0000313" key="9">
    <source>
        <dbReference type="Proteomes" id="UP000216605"/>
    </source>
</evidence>
<dbReference type="OrthoDB" id="1121311at2"/>
<keyword evidence="2" id="KW-1003">Cell membrane</keyword>
<evidence type="ECO:0000256" key="4">
    <source>
        <dbReference type="ARBA" id="ARBA00022989"/>
    </source>
</evidence>
<sequence>MIRLFKLIATLEGISAIALFFIAMPLKYIWDNPVLIRPVGMAHGVLFTIYIAFAIMLKTEHKWDWKKFIIICLASIPPFGTFYIEYKYFRNTAAS</sequence>
<evidence type="ECO:0000256" key="5">
    <source>
        <dbReference type="ARBA" id="ARBA00023136"/>
    </source>
</evidence>
<protein>
    <recommendedName>
        <fullName evidence="7">DUF3817 domain-containing protein</fullName>
    </recommendedName>
</protein>
<name>A0A255ZZ31_9FLAO</name>
<dbReference type="GO" id="GO:0005886">
    <property type="term" value="C:plasma membrane"/>
    <property type="evidence" value="ECO:0007669"/>
    <property type="project" value="UniProtKB-SubCell"/>
</dbReference>
<dbReference type="EMBL" id="NOXV01000112">
    <property type="protein sequence ID" value="OYQ46753.1"/>
    <property type="molecule type" value="Genomic_DNA"/>
</dbReference>
<evidence type="ECO:0000259" key="7">
    <source>
        <dbReference type="Pfam" id="PF12823"/>
    </source>
</evidence>
<dbReference type="NCBIfam" id="TIGR03954">
    <property type="entry name" value="integ_memb_HG"/>
    <property type="match status" value="1"/>
</dbReference>
<proteinExistence type="predicted"/>
<gene>
    <name evidence="8" type="ORF">CHU92_01345</name>
</gene>
<feature type="transmembrane region" description="Helical" evidence="6">
    <location>
        <begin position="35"/>
        <end position="56"/>
    </location>
</feature>
<evidence type="ECO:0000256" key="6">
    <source>
        <dbReference type="SAM" id="Phobius"/>
    </source>
</evidence>
<evidence type="ECO:0000256" key="2">
    <source>
        <dbReference type="ARBA" id="ARBA00022475"/>
    </source>
</evidence>
<dbReference type="RefSeq" id="WP_094411836.1">
    <property type="nucleotide sequence ID" value="NZ_NOXV01000112.1"/>
</dbReference>
<keyword evidence="4 6" id="KW-1133">Transmembrane helix</keyword>
<comment type="subcellular location">
    <subcellularLocation>
        <location evidence="1">Cell membrane</location>
        <topology evidence="1">Multi-pass membrane protein</topology>
    </subcellularLocation>
</comment>
<comment type="caution">
    <text evidence="8">The sequence shown here is derived from an EMBL/GenBank/DDBJ whole genome shotgun (WGS) entry which is preliminary data.</text>
</comment>
<dbReference type="Proteomes" id="UP000216605">
    <property type="component" value="Unassembled WGS sequence"/>
</dbReference>
<evidence type="ECO:0000256" key="3">
    <source>
        <dbReference type="ARBA" id="ARBA00022692"/>
    </source>
</evidence>
<dbReference type="AlphaFoldDB" id="A0A255ZZ31"/>
<organism evidence="8 9">
    <name type="scientific">Flavobacterium cyanobacteriorum</name>
    <dbReference type="NCBI Taxonomy" id="2022802"/>
    <lineage>
        <taxon>Bacteria</taxon>
        <taxon>Pseudomonadati</taxon>
        <taxon>Bacteroidota</taxon>
        <taxon>Flavobacteriia</taxon>
        <taxon>Flavobacteriales</taxon>
        <taxon>Flavobacteriaceae</taxon>
        <taxon>Flavobacterium</taxon>
    </lineage>
</organism>
<dbReference type="PANTHER" id="PTHR40077:SF1">
    <property type="entry name" value="MEMBRANE PROTEIN"/>
    <property type="match status" value="1"/>
</dbReference>
<dbReference type="Pfam" id="PF12823">
    <property type="entry name" value="DUF3817"/>
    <property type="match status" value="1"/>
</dbReference>
<dbReference type="InterPro" id="IPR023845">
    <property type="entry name" value="DUF3817_TM"/>
</dbReference>
<accession>A0A255ZZ31</accession>
<feature type="transmembrane region" description="Helical" evidence="6">
    <location>
        <begin position="7"/>
        <end position="29"/>
    </location>
</feature>
<evidence type="ECO:0000256" key="1">
    <source>
        <dbReference type="ARBA" id="ARBA00004651"/>
    </source>
</evidence>
<feature type="transmembrane region" description="Helical" evidence="6">
    <location>
        <begin position="68"/>
        <end position="86"/>
    </location>
</feature>
<reference evidence="8 9" key="1">
    <citation type="submission" date="2017-07" db="EMBL/GenBank/DDBJ databases">
        <title>Flavobacterium cyanobacteriorum sp. nov., isolated from cyanobacterial aggregates in a eutrophic lake.</title>
        <authorList>
            <person name="Cai H."/>
        </authorList>
    </citation>
    <scope>NUCLEOTIDE SEQUENCE [LARGE SCALE GENOMIC DNA]</scope>
    <source>
        <strain evidence="8 9">TH021</strain>
    </source>
</reference>
<keyword evidence="9" id="KW-1185">Reference proteome</keyword>
<keyword evidence="3 6" id="KW-0812">Transmembrane</keyword>
<keyword evidence="5 6" id="KW-0472">Membrane</keyword>
<feature type="domain" description="DUF3817" evidence="7">
    <location>
        <begin position="3"/>
        <end position="88"/>
    </location>
</feature>